<comment type="caution">
    <text evidence="1">The sequence shown here is derived from an EMBL/GenBank/DDBJ whole genome shotgun (WGS) entry which is preliminary data.</text>
</comment>
<organism evidence="1 2">
    <name type="scientific">Paenibacillus pasadenensis</name>
    <dbReference type="NCBI Taxonomy" id="217090"/>
    <lineage>
        <taxon>Bacteria</taxon>
        <taxon>Bacillati</taxon>
        <taxon>Bacillota</taxon>
        <taxon>Bacilli</taxon>
        <taxon>Bacillales</taxon>
        <taxon>Paenibacillaceae</taxon>
        <taxon>Paenibacillus</taxon>
    </lineage>
</organism>
<dbReference type="AlphaFoldDB" id="A0A2N5NB75"/>
<sequence length="226" mass="24202">MNSDTGREIRLAGIGTVEGGRAERTIIDGMGKVTGDLDSGAVIVNGQATFKGSVQAEHAEINGLAGIHGGLRTKKCRVEGKLTVEESLEADEAAVNGSLTVHGPCRIGRLLSHGKLQLDALNGDEIRLELQGGSSIRELSARFIQTKASSSDLHGWQKLLPLPAIQNRLLAQTIEGEEIVLEHVTASLVRGVKVRIGPGCEIGRVEYTEQFERHADARVDSEVRLT</sequence>
<evidence type="ECO:0000313" key="2">
    <source>
        <dbReference type="Proteomes" id="UP000234789"/>
    </source>
</evidence>
<evidence type="ECO:0008006" key="3">
    <source>
        <dbReference type="Google" id="ProtNLM"/>
    </source>
</evidence>
<dbReference type="Proteomes" id="UP000234789">
    <property type="component" value="Unassembled WGS sequence"/>
</dbReference>
<reference evidence="1 2" key="1">
    <citation type="submission" date="2017-05" db="EMBL/GenBank/DDBJ databases">
        <title>Functional genome analysis of Paenibacillus pasadenensis strain R16: insights on endophytic life style and antifungal activity.</title>
        <authorList>
            <person name="Passera A."/>
            <person name="Marcolungo L."/>
            <person name="Casati P."/>
            <person name="Brasca M."/>
            <person name="Quaglino F."/>
            <person name="Delledonne M."/>
        </authorList>
    </citation>
    <scope>NUCLEOTIDE SEQUENCE [LARGE SCALE GENOMIC DNA]</scope>
    <source>
        <strain evidence="1 2">R16</strain>
    </source>
</reference>
<dbReference type="EMBL" id="NFEZ01000003">
    <property type="protein sequence ID" value="PLT47564.1"/>
    <property type="molecule type" value="Genomic_DNA"/>
</dbReference>
<protein>
    <recommendedName>
        <fullName evidence="3">Polymer-forming cytoskeletal protein</fullName>
    </recommendedName>
</protein>
<keyword evidence="2" id="KW-1185">Reference proteome</keyword>
<proteinExistence type="predicted"/>
<dbReference type="RefSeq" id="WP_101808164.1">
    <property type="nucleotide sequence ID" value="NZ_NFEZ01000003.1"/>
</dbReference>
<accession>A0A2N5NB75</accession>
<gene>
    <name evidence="1" type="ORF">B8V81_1788</name>
</gene>
<name>A0A2N5NB75_9BACL</name>
<evidence type="ECO:0000313" key="1">
    <source>
        <dbReference type="EMBL" id="PLT47564.1"/>
    </source>
</evidence>